<dbReference type="Proteomes" id="UP000579250">
    <property type="component" value="Unassembled WGS sequence"/>
</dbReference>
<feature type="compositionally biased region" description="Acidic residues" evidence="1">
    <location>
        <begin position="187"/>
        <end position="197"/>
    </location>
</feature>
<comment type="caution">
    <text evidence="2">The sequence shown here is derived from an EMBL/GenBank/DDBJ whole genome shotgun (WGS) entry which is preliminary data.</text>
</comment>
<organism evidence="2 3">
    <name type="scientific">Actinomadura latina</name>
    <dbReference type="NCBI Taxonomy" id="163603"/>
    <lineage>
        <taxon>Bacteria</taxon>
        <taxon>Bacillati</taxon>
        <taxon>Actinomycetota</taxon>
        <taxon>Actinomycetes</taxon>
        <taxon>Streptosporangiales</taxon>
        <taxon>Thermomonosporaceae</taxon>
        <taxon>Actinomadura</taxon>
    </lineage>
</organism>
<evidence type="ECO:0000256" key="1">
    <source>
        <dbReference type="SAM" id="MobiDB-lite"/>
    </source>
</evidence>
<dbReference type="InterPro" id="IPR013382">
    <property type="entry name" value="CRISPR-assoc_prot_Cse2"/>
</dbReference>
<dbReference type="Pfam" id="PF09485">
    <property type="entry name" value="CRISPR_Cse2"/>
    <property type="match status" value="1"/>
</dbReference>
<dbReference type="InterPro" id="IPR038287">
    <property type="entry name" value="Cse2_sf"/>
</dbReference>
<dbReference type="NCBIfam" id="TIGR02548">
    <property type="entry name" value="casB_cse2"/>
    <property type="match status" value="1"/>
</dbReference>
<protein>
    <submittedName>
        <fullName evidence="2">Type I-E CRISPR-associated protein Cse2/CasB</fullName>
    </submittedName>
</protein>
<sequence>MTQRYWNRVDTKGGWLARDPRTGRPLGPPPGEDLAALRAGLGRDAGEVPRVWRFYTCPIDDHLAQRDQVSVQQRAEHAALALYGLHQQSKSTSMHDPKVPLGHALHRLRVHGRFSAQAVDARVNAAATATSPTALLMRLRGLIDQLRVINQPVDYDGLMQLIHDWHYEDGRRRARRRWAVQYQVWAEQDDQESDDAEGPTGRTADEGADPTS</sequence>
<evidence type="ECO:0000313" key="2">
    <source>
        <dbReference type="EMBL" id="NKZ09089.1"/>
    </source>
</evidence>
<dbReference type="Gene3D" id="1.10.520.40">
    <property type="entry name" value="CRISPR-associated protein Cse2"/>
    <property type="match status" value="1"/>
</dbReference>
<gene>
    <name evidence="2" type="primary">casB</name>
    <name evidence="2" type="ORF">HGB48_35910</name>
</gene>
<evidence type="ECO:0000313" key="3">
    <source>
        <dbReference type="Proteomes" id="UP000579250"/>
    </source>
</evidence>
<dbReference type="RefSeq" id="WP_067641662.1">
    <property type="nucleotide sequence ID" value="NZ_JAAXPI010000120.1"/>
</dbReference>
<reference evidence="2 3" key="1">
    <citation type="submission" date="2020-04" db="EMBL/GenBank/DDBJ databases">
        <title>MicrobeNet Type strains.</title>
        <authorList>
            <person name="Nicholson A.C."/>
        </authorList>
    </citation>
    <scope>NUCLEOTIDE SEQUENCE [LARGE SCALE GENOMIC DNA]</scope>
    <source>
        <strain evidence="2 3">ATCC BAA-277</strain>
    </source>
</reference>
<accession>A0A846Z7L3</accession>
<proteinExistence type="predicted"/>
<keyword evidence="3" id="KW-1185">Reference proteome</keyword>
<dbReference type="EMBL" id="JAAXPI010000120">
    <property type="protein sequence ID" value="NKZ09089.1"/>
    <property type="molecule type" value="Genomic_DNA"/>
</dbReference>
<name>A0A846Z7L3_9ACTN</name>
<dbReference type="AlphaFoldDB" id="A0A846Z7L3"/>
<feature type="region of interest" description="Disordered" evidence="1">
    <location>
        <begin position="186"/>
        <end position="212"/>
    </location>
</feature>